<evidence type="ECO:0008006" key="3">
    <source>
        <dbReference type="Google" id="ProtNLM"/>
    </source>
</evidence>
<keyword evidence="1" id="KW-0732">Signal</keyword>
<proteinExistence type="predicted"/>
<organism evidence="2">
    <name type="scientific">Arundo donax</name>
    <name type="common">Giant reed</name>
    <name type="synonym">Donax arundinaceus</name>
    <dbReference type="NCBI Taxonomy" id="35708"/>
    <lineage>
        <taxon>Eukaryota</taxon>
        <taxon>Viridiplantae</taxon>
        <taxon>Streptophyta</taxon>
        <taxon>Embryophyta</taxon>
        <taxon>Tracheophyta</taxon>
        <taxon>Spermatophyta</taxon>
        <taxon>Magnoliopsida</taxon>
        <taxon>Liliopsida</taxon>
        <taxon>Poales</taxon>
        <taxon>Poaceae</taxon>
        <taxon>PACMAD clade</taxon>
        <taxon>Arundinoideae</taxon>
        <taxon>Arundineae</taxon>
        <taxon>Arundo</taxon>
    </lineage>
</organism>
<accession>A0A0A9DCF4</accession>
<reference evidence="2" key="2">
    <citation type="journal article" date="2015" name="Data Brief">
        <title>Shoot transcriptome of the giant reed, Arundo donax.</title>
        <authorList>
            <person name="Barrero R.A."/>
            <person name="Guerrero F.D."/>
            <person name="Moolhuijzen P."/>
            <person name="Goolsby J.A."/>
            <person name="Tidwell J."/>
            <person name="Bellgard S.E."/>
            <person name="Bellgard M.I."/>
        </authorList>
    </citation>
    <scope>NUCLEOTIDE SEQUENCE</scope>
    <source>
        <tissue evidence="2">Shoot tissue taken approximately 20 cm above the soil surface</tissue>
    </source>
</reference>
<feature type="chain" id="PRO_5002044901" description="Secreted protein" evidence="1">
    <location>
        <begin position="25"/>
        <end position="122"/>
    </location>
</feature>
<evidence type="ECO:0000256" key="1">
    <source>
        <dbReference type="SAM" id="SignalP"/>
    </source>
</evidence>
<evidence type="ECO:0000313" key="2">
    <source>
        <dbReference type="EMBL" id="JAD86249.1"/>
    </source>
</evidence>
<feature type="signal peptide" evidence="1">
    <location>
        <begin position="1"/>
        <end position="24"/>
    </location>
</feature>
<dbReference type="EMBL" id="GBRH01211646">
    <property type="protein sequence ID" value="JAD86249.1"/>
    <property type="molecule type" value="Transcribed_RNA"/>
</dbReference>
<dbReference type="AlphaFoldDB" id="A0A0A9DCF4"/>
<name>A0A0A9DCF4_ARUDO</name>
<protein>
    <recommendedName>
        <fullName evidence="3">Secreted protein</fullName>
    </recommendedName>
</protein>
<reference evidence="2" key="1">
    <citation type="submission" date="2014-09" db="EMBL/GenBank/DDBJ databases">
        <authorList>
            <person name="Magalhaes I.L.F."/>
            <person name="Oliveira U."/>
            <person name="Santos F.R."/>
            <person name="Vidigal T.H.D.A."/>
            <person name="Brescovit A.D."/>
            <person name="Santos A.J."/>
        </authorList>
    </citation>
    <scope>NUCLEOTIDE SEQUENCE</scope>
    <source>
        <tissue evidence="2">Shoot tissue taken approximately 20 cm above the soil surface</tissue>
    </source>
</reference>
<sequence>MNFYWQWFTCCLILTSFPLRRLYSQVLASATFRRCSSSPSRKKLRVWWSRPRVRNSGTYSQRRSPFIRFQRNKASVFPLRLISTCAYLQMFIVVCVHWRIHGVSLVVLTIWDFLSCISHEPV</sequence>